<protein>
    <submittedName>
        <fullName evidence="2">Arylsulfatase</fullName>
    </submittedName>
</protein>
<proteinExistence type="predicted"/>
<accession>A0A450RT31</accession>
<dbReference type="InterPro" id="IPR051849">
    <property type="entry name" value="GAG-degrading_sulfatase"/>
</dbReference>
<evidence type="ECO:0000313" key="2">
    <source>
        <dbReference type="EMBL" id="VFJ42289.1"/>
    </source>
</evidence>
<dbReference type="PANTHER" id="PTHR46615:SF1">
    <property type="entry name" value="ARYLSULFATASE K"/>
    <property type="match status" value="1"/>
</dbReference>
<dbReference type="CDD" id="cd16035">
    <property type="entry name" value="sulfatase_like"/>
    <property type="match status" value="1"/>
</dbReference>
<reference evidence="2" key="1">
    <citation type="submission" date="2019-02" db="EMBL/GenBank/DDBJ databases">
        <authorList>
            <person name="Gruber-Vodicka R. H."/>
            <person name="Seah K. B. B."/>
        </authorList>
    </citation>
    <scope>NUCLEOTIDE SEQUENCE</scope>
    <source>
        <strain evidence="2">BECK_BZ15</strain>
    </source>
</reference>
<organism evidence="2">
    <name type="scientific">Candidatus Kentrum sp. FW</name>
    <dbReference type="NCBI Taxonomy" id="2126338"/>
    <lineage>
        <taxon>Bacteria</taxon>
        <taxon>Pseudomonadati</taxon>
        <taxon>Pseudomonadota</taxon>
        <taxon>Gammaproteobacteria</taxon>
        <taxon>Candidatus Kentrum</taxon>
    </lineage>
</organism>
<dbReference type="Gene3D" id="3.40.720.10">
    <property type="entry name" value="Alkaline Phosphatase, subunit A"/>
    <property type="match status" value="1"/>
</dbReference>
<sequence>MLTVEEKLPYNILLITCDQLRYFRDDEWPEGFPLPNIKRLKAMGTSFDNHYICASACTPSRGSMYTGLHMPIHGVFENTILPMAQSRLPPQHKTLAHWLDRAGYHAVYKGKWHLEKEMEPPFKKKEFDSREEMKVRYGFHDYDGEVSSAGLPLSGYYHDETIAATTIGWLRRQGQELNDAGNPWFLAVNFVNPHDIMFYGDAERAGNHCLRTPHREPTHEIYRSRWSLEPNNWRQSLEGAGRPMAHRDYHDADSLIVGPMDNTLAEWRRYNDFYLNSIRLVDRQIGGLLHELDALGISDRTIILFTSDHGEMAGAHGLKGKGPMVYEEAIHVPMIIAHPGHTGGQRCRALTSHMDLAPTILGSTGMVSDLERQVARELPGYDMTTLLANSETGKLRDALLFTFNMLFFLDSDFIRSLSLNRQKGTPTTPPNIDKRGAIRMAFDGRYKFARYFAPSQHNTPETMEALLAHNDLELFDLERDIRETVNLGADPTANSELILGMNEKLNRLIEDEIGEDKGGMLSERENGRVWHV</sequence>
<dbReference type="EMBL" id="CAADEW010000001">
    <property type="protein sequence ID" value="VFJ42289.1"/>
    <property type="molecule type" value="Genomic_DNA"/>
</dbReference>
<dbReference type="Pfam" id="PF00884">
    <property type="entry name" value="Sulfatase"/>
    <property type="match status" value="1"/>
</dbReference>
<dbReference type="SUPFAM" id="SSF53649">
    <property type="entry name" value="Alkaline phosphatase-like"/>
    <property type="match status" value="1"/>
</dbReference>
<dbReference type="InterPro" id="IPR000917">
    <property type="entry name" value="Sulfatase_N"/>
</dbReference>
<feature type="domain" description="Sulfatase N-terminal" evidence="1">
    <location>
        <begin position="11"/>
        <end position="365"/>
    </location>
</feature>
<dbReference type="InterPro" id="IPR017850">
    <property type="entry name" value="Alkaline_phosphatase_core_sf"/>
</dbReference>
<dbReference type="AlphaFoldDB" id="A0A450RT31"/>
<dbReference type="PANTHER" id="PTHR46615">
    <property type="entry name" value="ARYLSULFATASE K"/>
    <property type="match status" value="1"/>
</dbReference>
<evidence type="ECO:0000259" key="1">
    <source>
        <dbReference type="Pfam" id="PF00884"/>
    </source>
</evidence>
<gene>
    <name evidence="2" type="ORF">BECKFW1821A_GA0114235_100147</name>
</gene>
<dbReference type="GO" id="GO:0004065">
    <property type="term" value="F:arylsulfatase activity"/>
    <property type="evidence" value="ECO:0007669"/>
    <property type="project" value="TreeGrafter"/>
</dbReference>
<dbReference type="GO" id="GO:0015024">
    <property type="term" value="F:glucuronate-2-sulfatase activity"/>
    <property type="evidence" value="ECO:0007669"/>
    <property type="project" value="TreeGrafter"/>
</dbReference>
<name>A0A450RT31_9GAMM</name>